<dbReference type="GO" id="GO:0001786">
    <property type="term" value="F:phosphatidylserine binding"/>
    <property type="evidence" value="ECO:0007669"/>
    <property type="project" value="TreeGrafter"/>
</dbReference>
<feature type="region of interest" description="Disordered" evidence="1">
    <location>
        <begin position="21"/>
        <end position="42"/>
    </location>
</feature>
<protein>
    <recommendedName>
        <fullName evidence="2">C2 domain-containing protein</fullName>
    </recommendedName>
</protein>
<dbReference type="PROSITE" id="PS50004">
    <property type="entry name" value="C2"/>
    <property type="match status" value="2"/>
</dbReference>
<dbReference type="Pfam" id="PF00168">
    <property type="entry name" value="C2"/>
    <property type="match status" value="2"/>
</dbReference>
<dbReference type="Proteomes" id="UP001497525">
    <property type="component" value="Unassembled WGS sequence"/>
</dbReference>
<proteinExistence type="predicted"/>
<evidence type="ECO:0000259" key="2">
    <source>
        <dbReference type="PROSITE" id="PS50004"/>
    </source>
</evidence>
<dbReference type="SMART" id="SM00239">
    <property type="entry name" value="C2"/>
    <property type="match status" value="2"/>
</dbReference>
<dbReference type="GO" id="GO:0005886">
    <property type="term" value="C:plasma membrane"/>
    <property type="evidence" value="ECO:0007669"/>
    <property type="project" value="TreeGrafter"/>
</dbReference>
<evidence type="ECO:0000313" key="3">
    <source>
        <dbReference type="EMBL" id="CAL5139031.1"/>
    </source>
</evidence>
<comment type="caution">
    <text evidence="3">The sequence shown here is derived from an EMBL/GenBank/DDBJ whole genome shotgun (WGS) entry which is preliminary data.</text>
</comment>
<evidence type="ECO:0000313" key="4">
    <source>
        <dbReference type="Proteomes" id="UP001497525"/>
    </source>
</evidence>
<dbReference type="PANTHER" id="PTHR10024:SF234">
    <property type="entry name" value="SYNAPTOTAGMIN-15-RELATED"/>
    <property type="match status" value="1"/>
</dbReference>
<dbReference type="GO" id="GO:0005544">
    <property type="term" value="F:calcium-dependent phospholipid binding"/>
    <property type="evidence" value="ECO:0007669"/>
    <property type="project" value="TreeGrafter"/>
</dbReference>
<dbReference type="EMBL" id="CAXLJL010000578">
    <property type="protein sequence ID" value="CAL5139031.1"/>
    <property type="molecule type" value="Genomic_DNA"/>
</dbReference>
<feature type="domain" description="C2" evidence="2">
    <location>
        <begin position="249"/>
        <end position="375"/>
    </location>
</feature>
<dbReference type="GO" id="GO:0030276">
    <property type="term" value="F:clathrin binding"/>
    <property type="evidence" value="ECO:0007669"/>
    <property type="project" value="TreeGrafter"/>
</dbReference>
<evidence type="ECO:0000256" key="1">
    <source>
        <dbReference type="SAM" id="MobiDB-lite"/>
    </source>
</evidence>
<dbReference type="InterPro" id="IPR000008">
    <property type="entry name" value="C2_dom"/>
</dbReference>
<name>A0AAV2TSQ3_CALDB</name>
<accession>A0AAV2TSQ3</accession>
<dbReference type="GO" id="GO:0070382">
    <property type="term" value="C:exocytic vesicle"/>
    <property type="evidence" value="ECO:0007669"/>
    <property type="project" value="TreeGrafter"/>
</dbReference>
<dbReference type="SUPFAM" id="SSF49562">
    <property type="entry name" value="C2 domain (Calcium/lipid-binding domain, CaLB)"/>
    <property type="match status" value="2"/>
</dbReference>
<dbReference type="AlphaFoldDB" id="A0AAV2TSQ3"/>
<dbReference type="PANTHER" id="PTHR10024">
    <property type="entry name" value="SYNAPTOTAGMIN"/>
    <property type="match status" value="1"/>
</dbReference>
<sequence length="394" mass="45259">MTHRMDGISNKITPLIQKIFGNPNQDLQRPDQPDDSVNFQSPSKLCTPIVSLRGTNSQEFPSDSSSDGAGRHIPGRFCRQLGRLDPALYLSEETEELYEIPPGHLGRIWFTVSYSKSQELLRVTVLKMRNLRTFSGLHNPSVFGTDQAYANNSDDSTIQDFRVKLFLEQAEKKYQMTSIKKQTTNPNFNEQFCFQVAANGFGQQSLRLDVLGIDKRRRCKIFGYVMFNLSALDTTEEEKEVRVYRDIQPDNEHELSENPFLMVALTYFPVTERLIVGLFECRNLPLKENGLPVDVFAKVVVYRGLQGRELKAKRTEVLGTKESFDESFVFHKIPDPSNVNVRITLMQHGFIDKQLGFIILGNEMVTKGRAVVQWKAMLERPEEQICEWQELQMF</sequence>
<dbReference type="GO" id="GO:0000149">
    <property type="term" value="F:SNARE binding"/>
    <property type="evidence" value="ECO:0007669"/>
    <property type="project" value="TreeGrafter"/>
</dbReference>
<organism evidence="3 4">
    <name type="scientific">Calicophoron daubneyi</name>
    <name type="common">Rumen fluke</name>
    <name type="synonym">Paramphistomum daubneyi</name>
    <dbReference type="NCBI Taxonomy" id="300641"/>
    <lineage>
        <taxon>Eukaryota</taxon>
        <taxon>Metazoa</taxon>
        <taxon>Spiralia</taxon>
        <taxon>Lophotrochozoa</taxon>
        <taxon>Platyhelminthes</taxon>
        <taxon>Trematoda</taxon>
        <taxon>Digenea</taxon>
        <taxon>Plagiorchiida</taxon>
        <taxon>Pronocephalata</taxon>
        <taxon>Paramphistomoidea</taxon>
        <taxon>Paramphistomidae</taxon>
        <taxon>Calicophoron</taxon>
    </lineage>
</organism>
<reference evidence="3" key="1">
    <citation type="submission" date="2024-06" db="EMBL/GenBank/DDBJ databases">
        <authorList>
            <person name="Liu X."/>
            <person name="Lenzi L."/>
            <person name="Haldenby T S."/>
            <person name="Uol C."/>
        </authorList>
    </citation>
    <scope>NUCLEOTIDE SEQUENCE</scope>
</reference>
<gene>
    <name evidence="3" type="ORF">CDAUBV1_LOCUS14081</name>
</gene>
<dbReference type="GO" id="GO:0017156">
    <property type="term" value="P:calcium-ion regulated exocytosis"/>
    <property type="evidence" value="ECO:0007669"/>
    <property type="project" value="TreeGrafter"/>
</dbReference>
<dbReference type="InterPro" id="IPR035892">
    <property type="entry name" value="C2_domain_sf"/>
</dbReference>
<feature type="domain" description="C2" evidence="2">
    <location>
        <begin position="104"/>
        <end position="242"/>
    </location>
</feature>
<dbReference type="GO" id="GO:0005509">
    <property type="term" value="F:calcium ion binding"/>
    <property type="evidence" value="ECO:0007669"/>
    <property type="project" value="TreeGrafter"/>
</dbReference>
<dbReference type="Gene3D" id="2.60.40.150">
    <property type="entry name" value="C2 domain"/>
    <property type="match status" value="2"/>
</dbReference>